<dbReference type="CDD" id="cd01038">
    <property type="entry name" value="Endonuclease_DUF559"/>
    <property type="match status" value="1"/>
</dbReference>
<accession>A0A1F6MVB8</accession>
<dbReference type="Pfam" id="PF04480">
    <property type="entry name" value="DUF559"/>
    <property type="match status" value="1"/>
</dbReference>
<evidence type="ECO:0000259" key="1">
    <source>
        <dbReference type="Pfam" id="PF04480"/>
    </source>
</evidence>
<comment type="caution">
    <text evidence="2">The sequence shown here is derived from an EMBL/GenBank/DDBJ whole genome shotgun (WGS) entry which is preliminary data.</text>
</comment>
<evidence type="ECO:0000313" key="2">
    <source>
        <dbReference type="EMBL" id="OGH75609.1"/>
    </source>
</evidence>
<proteinExistence type="predicted"/>
<dbReference type="Gene3D" id="3.40.960.10">
    <property type="entry name" value="VSR Endonuclease"/>
    <property type="match status" value="1"/>
</dbReference>
<dbReference type="InterPro" id="IPR007569">
    <property type="entry name" value="DUF559"/>
</dbReference>
<feature type="domain" description="DUF559" evidence="1">
    <location>
        <begin position="8"/>
        <end position="113"/>
    </location>
</feature>
<protein>
    <recommendedName>
        <fullName evidence="1">DUF559 domain-containing protein</fullName>
    </recommendedName>
</protein>
<dbReference type="SUPFAM" id="SSF52980">
    <property type="entry name" value="Restriction endonuclease-like"/>
    <property type="match status" value="1"/>
</dbReference>
<dbReference type="InterPro" id="IPR011335">
    <property type="entry name" value="Restrct_endonuc-II-like"/>
</dbReference>
<gene>
    <name evidence="2" type="ORF">A3G00_03885</name>
</gene>
<dbReference type="PANTHER" id="PTHR38590">
    <property type="entry name" value="BLL0828 PROTEIN"/>
    <property type="match status" value="1"/>
</dbReference>
<name>A0A1F6MVB8_9BACT</name>
<dbReference type="Proteomes" id="UP000178347">
    <property type="component" value="Unassembled WGS sequence"/>
</dbReference>
<dbReference type="PANTHER" id="PTHR38590:SF1">
    <property type="entry name" value="BLL0828 PROTEIN"/>
    <property type="match status" value="1"/>
</dbReference>
<dbReference type="AlphaFoldDB" id="A0A1F6MVB8"/>
<sequence length="123" mass="14949">MKIQYNPKLKSYASKLRRKGRTYAERMLWHCLRNRRLQGYKFMRQKPIGNFIADFFCFELKLVIEIDGISHEGKEAYDRRRVDYIEDLGLTVLRFDDERVREDLESILVEIENYIIDFQTPHK</sequence>
<dbReference type="STRING" id="1798692.A3G00_03885"/>
<evidence type="ECO:0000313" key="3">
    <source>
        <dbReference type="Proteomes" id="UP000178347"/>
    </source>
</evidence>
<reference evidence="2 3" key="1">
    <citation type="journal article" date="2016" name="Nat. Commun.">
        <title>Thousands of microbial genomes shed light on interconnected biogeochemical processes in an aquifer system.</title>
        <authorList>
            <person name="Anantharaman K."/>
            <person name="Brown C.T."/>
            <person name="Hug L.A."/>
            <person name="Sharon I."/>
            <person name="Castelle C.J."/>
            <person name="Probst A.J."/>
            <person name="Thomas B.C."/>
            <person name="Singh A."/>
            <person name="Wilkins M.J."/>
            <person name="Karaoz U."/>
            <person name="Brodie E.L."/>
            <person name="Williams K.H."/>
            <person name="Hubbard S.S."/>
            <person name="Banfield J.F."/>
        </authorList>
    </citation>
    <scope>NUCLEOTIDE SEQUENCE [LARGE SCALE GENOMIC DNA]</scope>
</reference>
<dbReference type="EMBL" id="MFQN01000004">
    <property type="protein sequence ID" value="OGH75609.1"/>
    <property type="molecule type" value="Genomic_DNA"/>
</dbReference>
<organism evidence="2 3">
    <name type="scientific">Candidatus Magasanikbacteria bacterium RIFCSPLOWO2_12_FULL_43_12</name>
    <dbReference type="NCBI Taxonomy" id="1798692"/>
    <lineage>
        <taxon>Bacteria</taxon>
        <taxon>Candidatus Magasanikiibacteriota</taxon>
    </lineage>
</organism>
<dbReference type="InterPro" id="IPR047216">
    <property type="entry name" value="Endonuclease_DUF559_bact"/>
</dbReference>